<dbReference type="InterPro" id="IPR039028">
    <property type="entry name" value="BCKD/PDK"/>
</dbReference>
<keyword evidence="5 8" id="KW-0418">Kinase</keyword>
<evidence type="ECO:0000256" key="8">
    <source>
        <dbReference type="RuleBase" id="RU366032"/>
    </source>
</evidence>
<comment type="similarity">
    <text evidence="1 8">Belongs to the PDK/BCKDK protein kinase family.</text>
</comment>
<evidence type="ECO:0000256" key="6">
    <source>
        <dbReference type="ARBA" id="ARBA00022840"/>
    </source>
</evidence>
<dbReference type="InterPro" id="IPR003594">
    <property type="entry name" value="HATPase_dom"/>
</dbReference>
<evidence type="ECO:0000259" key="10">
    <source>
        <dbReference type="Pfam" id="PF10436"/>
    </source>
</evidence>
<organism evidence="11 12">
    <name type="scientific">Tieghemiomyces parasiticus</name>
    <dbReference type="NCBI Taxonomy" id="78921"/>
    <lineage>
        <taxon>Eukaryota</taxon>
        <taxon>Fungi</taxon>
        <taxon>Fungi incertae sedis</taxon>
        <taxon>Zoopagomycota</taxon>
        <taxon>Kickxellomycotina</taxon>
        <taxon>Dimargaritomycetes</taxon>
        <taxon>Dimargaritales</taxon>
        <taxon>Dimargaritaceae</taxon>
        <taxon>Tieghemiomyces</taxon>
    </lineage>
</organism>
<dbReference type="InterPro" id="IPR018955">
    <property type="entry name" value="BCDHK/PDK_N"/>
</dbReference>
<dbReference type="GO" id="GO:0005524">
    <property type="term" value="F:ATP binding"/>
    <property type="evidence" value="ECO:0007669"/>
    <property type="project" value="UniProtKB-UniRule"/>
</dbReference>
<name>A0A9W8AGU8_9FUNG</name>
<dbReference type="Pfam" id="PF10436">
    <property type="entry name" value="BCDHK_Adom3"/>
    <property type="match status" value="1"/>
</dbReference>
<gene>
    <name evidence="11" type="ORF">IWQ60_000077</name>
</gene>
<comment type="caution">
    <text evidence="11">The sequence shown here is derived from an EMBL/GenBank/DDBJ whole genome shotgun (WGS) entry which is preliminary data.</text>
</comment>
<dbReference type="Proteomes" id="UP001150569">
    <property type="component" value="Unassembled WGS sequence"/>
</dbReference>
<dbReference type="GO" id="GO:0010906">
    <property type="term" value="P:regulation of glucose metabolic process"/>
    <property type="evidence" value="ECO:0007669"/>
    <property type="project" value="TreeGrafter"/>
</dbReference>
<dbReference type="EMBL" id="JANBPT010000002">
    <property type="protein sequence ID" value="KAJ1930680.1"/>
    <property type="molecule type" value="Genomic_DNA"/>
</dbReference>
<evidence type="ECO:0000256" key="4">
    <source>
        <dbReference type="ARBA" id="ARBA00022741"/>
    </source>
</evidence>
<evidence type="ECO:0000259" key="9">
    <source>
        <dbReference type="Pfam" id="PF02518"/>
    </source>
</evidence>
<dbReference type="Pfam" id="PF02518">
    <property type="entry name" value="HATPase_c"/>
    <property type="match status" value="1"/>
</dbReference>
<dbReference type="EC" id="2.7.11.-" evidence="8"/>
<protein>
    <recommendedName>
        <fullName evidence="8">Protein-serine/threonine kinase</fullName>
        <ecNumber evidence="8">2.7.11.-</ecNumber>
    </recommendedName>
</protein>
<dbReference type="SUPFAM" id="SSF69012">
    <property type="entry name" value="alpha-ketoacid dehydrogenase kinase, N-terminal domain"/>
    <property type="match status" value="1"/>
</dbReference>
<dbReference type="Gene3D" id="1.20.140.20">
    <property type="entry name" value="Alpha-ketoacid/pyruvate dehydrogenase kinase, N-terminal domain"/>
    <property type="match status" value="1"/>
</dbReference>
<feature type="domain" description="Histidine kinase/HSP90-like ATPase" evidence="9">
    <location>
        <begin position="211"/>
        <end position="302"/>
    </location>
</feature>
<dbReference type="SUPFAM" id="SSF55874">
    <property type="entry name" value="ATPase domain of HSP90 chaperone/DNA topoisomerase II/histidine kinase"/>
    <property type="match status" value="1"/>
</dbReference>
<dbReference type="GO" id="GO:0004740">
    <property type="term" value="F:pyruvate dehydrogenase (acetyl-transferring) kinase activity"/>
    <property type="evidence" value="ECO:0007669"/>
    <property type="project" value="TreeGrafter"/>
</dbReference>
<sequence length="320" mass="36451">MPPPHQYAAKEVWNLSIQELIRFGKPPLSKEAILKSARFTHNELPIRLARRVAAFQKLPYIVGLNPHVQAVYQLYYETFETLRAFPPIETLEQEREYTQSLEQQIKNLSQVIPQMAQGFLECKKYMRPAETRVFLNDLINSRIGLRLIGEQHVALHETNEDYIGVVHTRLQPAKLLQNSAAYVHDLCEINYGSAPDFIINGDTETRVHYVPVHLEYMACELLKNCFRATTEFGLKRHAAGRLPPIEITIARGAQDISLRFRDQGGGISPKDRPHIFEFSYTTVRNEAEEEENNDTMFSVTSKLAMQAGVGGPIGKFNAVE</sequence>
<dbReference type="PANTHER" id="PTHR11947">
    <property type="entry name" value="PYRUVATE DEHYDROGENASE KINASE"/>
    <property type="match status" value="1"/>
</dbReference>
<evidence type="ECO:0000256" key="7">
    <source>
        <dbReference type="ARBA" id="ARBA00023128"/>
    </source>
</evidence>
<keyword evidence="12" id="KW-1185">Reference proteome</keyword>
<keyword evidence="3 8" id="KW-0808">Transferase</keyword>
<dbReference type="OrthoDB" id="3264224at2759"/>
<dbReference type="InterPro" id="IPR036890">
    <property type="entry name" value="HATPase_C_sf"/>
</dbReference>
<evidence type="ECO:0000256" key="2">
    <source>
        <dbReference type="ARBA" id="ARBA00022553"/>
    </source>
</evidence>
<keyword evidence="2" id="KW-0597">Phosphoprotein</keyword>
<evidence type="ECO:0000256" key="5">
    <source>
        <dbReference type="ARBA" id="ARBA00022777"/>
    </source>
</evidence>
<dbReference type="Gene3D" id="3.30.565.10">
    <property type="entry name" value="Histidine kinase-like ATPase, C-terminal domain"/>
    <property type="match status" value="1"/>
</dbReference>
<keyword evidence="7 8" id="KW-0496">Mitochondrion</keyword>
<evidence type="ECO:0000313" key="11">
    <source>
        <dbReference type="EMBL" id="KAJ1930680.1"/>
    </source>
</evidence>
<evidence type="ECO:0000313" key="12">
    <source>
        <dbReference type="Proteomes" id="UP001150569"/>
    </source>
</evidence>
<accession>A0A9W8AGU8</accession>
<evidence type="ECO:0000256" key="3">
    <source>
        <dbReference type="ARBA" id="ARBA00022679"/>
    </source>
</evidence>
<dbReference type="InterPro" id="IPR036784">
    <property type="entry name" value="AK/P_DHK_N_sf"/>
</dbReference>
<proteinExistence type="inferred from homology"/>
<evidence type="ECO:0000256" key="1">
    <source>
        <dbReference type="ARBA" id="ARBA00006155"/>
    </source>
</evidence>
<dbReference type="PANTHER" id="PTHR11947:SF20">
    <property type="entry name" value="[3-METHYL-2-OXOBUTANOATE DEHYDROGENASE [LIPOAMIDE]] KINASE, MITOCHONDRIAL"/>
    <property type="match status" value="1"/>
</dbReference>
<dbReference type="AlphaFoldDB" id="A0A9W8AGU8"/>
<feature type="domain" description="Branched-chain alpha-ketoacid dehydrogenase kinase/Pyruvate dehydrogenase kinase N-terminal" evidence="10">
    <location>
        <begin position="15"/>
        <end position="167"/>
    </location>
</feature>
<comment type="subcellular location">
    <subcellularLocation>
        <location evidence="8">Mitochondrion matrix</location>
    </subcellularLocation>
</comment>
<dbReference type="GO" id="GO:0005759">
    <property type="term" value="C:mitochondrial matrix"/>
    <property type="evidence" value="ECO:0007669"/>
    <property type="project" value="UniProtKB-SubCell"/>
</dbReference>
<reference evidence="11" key="1">
    <citation type="submission" date="2022-07" db="EMBL/GenBank/DDBJ databases">
        <title>Phylogenomic reconstructions and comparative analyses of Kickxellomycotina fungi.</title>
        <authorList>
            <person name="Reynolds N.K."/>
            <person name="Stajich J.E."/>
            <person name="Barry K."/>
            <person name="Grigoriev I.V."/>
            <person name="Crous P."/>
            <person name="Smith M.E."/>
        </authorList>
    </citation>
    <scope>NUCLEOTIDE SEQUENCE</scope>
    <source>
        <strain evidence="11">RSA 861</strain>
    </source>
</reference>
<keyword evidence="6 8" id="KW-0067">ATP-binding</keyword>
<keyword evidence="4 8" id="KW-0547">Nucleotide-binding</keyword>